<name>A0A8J5T828_ZIZPA</name>
<reference evidence="2" key="2">
    <citation type="submission" date="2021-02" db="EMBL/GenBank/DDBJ databases">
        <authorList>
            <person name="Kimball J.A."/>
            <person name="Haas M.W."/>
            <person name="Macchietto M."/>
            <person name="Kono T."/>
            <person name="Duquette J."/>
            <person name="Shao M."/>
        </authorList>
    </citation>
    <scope>NUCLEOTIDE SEQUENCE</scope>
    <source>
        <tissue evidence="2">Fresh leaf tissue</tissue>
    </source>
</reference>
<proteinExistence type="predicted"/>
<keyword evidence="3" id="KW-1185">Reference proteome</keyword>
<evidence type="ECO:0000313" key="3">
    <source>
        <dbReference type="Proteomes" id="UP000729402"/>
    </source>
</evidence>
<organism evidence="2 3">
    <name type="scientific">Zizania palustris</name>
    <name type="common">Northern wild rice</name>
    <dbReference type="NCBI Taxonomy" id="103762"/>
    <lineage>
        <taxon>Eukaryota</taxon>
        <taxon>Viridiplantae</taxon>
        <taxon>Streptophyta</taxon>
        <taxon>Embryophyta</taxon>
        <taxon>Tracheophyta</taxon>
        <taxon>Spermatophyta</taxon>
        <taxon>Magnoliopsida</taxon>
        <taxon>Liliopsida</taxon>
        <taxon>Poales</taxon>
        <taxon>Poaceae</taxon>
        <taxon>BOP clade</taxon>
        <taxon>Oryzoideae</taxon>
        <taxon>Oryzeae</taxon>
        <taxon>Zizaniinae</taxon>
        <taxon>Zizania</taxon>
    </lineage>
</organism>
<feature type="region of interest" description="Disordered" evidence="1">
    <location>
        <begin position="94"/>
        <end position="115"/>
    </location>
</feature>
<evidence type="ECO:0000256" key="1">
    <source>
        <dbReference type="SAM" id="MobiDB-lite"/>
    </source>
</evidence>
<accession>A0A8J5T828</accession>
<dbReference type="Proteomes" id="UP000729402">
    <property type="component" value="Unassembled WGS sequence"/>
</dbReference>
<sequence length="115" mass="12331">MCRSHPATSTWAPSPFNRIARATILKGFSLQISPSRRLRSPQGGQRRHGEMAAEEGAMSPTRMLVEGHLRVATGGGAPADGGIAVRHLPHHHVAKKVKNGGNNRRRGNGGKNKCI</sequence>
<comment type="caution">
    <text evidence="2">The sequence shown here is derived from an EMBL/GenBank/DDBJ whole genome shotgun (WGS) entry which is preliminary data.</text>
</comment>
<dbReference type="EMBL" id="JAAALK010000086">
    <property type="protein sequence ID" value="KAG8082407.1"/>
    <property type="molecule type" value="Genomic_DNA"/>
</dbReference>
<evidence type="ECO:0000313" key="2">
    <source>
        <dbReference type="EMBL" id="KAG8082407.1"/>
    </source>
</evidence>
<dbReference type="AlphaFoldDB" id="A0A8J5T828"/>
<reference evidence="2" key="1">
    <citation type="journal article" date="2021" name="bioRxiv">
        <title>Whole Genome Assembly and Annotation of Northern Wild Rice, Zizania palustris L., Supports a Whole Genome Duplication in the Zizania Genus.</title>
        <authorList>
            <person name="Haas M."/>
            <person name="Kono T."/>
            <person name="Macchietto M."/>
            <person name="Millas R."/>
            <person name="McGilp L."/>
            <person name="Shao M."/>
            <person name="Duquette J."/>
            <person name="Hirsch C.N."/>
            <person name="Kimball J."/>
        </authorList>
    </citation>
    <scope>NUCLEOTIDE SEQUENCE</scope>
    <source>
        <tissue evidence="2">Fresh leaf tissue</tissue>
    </source>
</reference>
<protein>
    <submittedName>
        <fullName evidence="2">Uncharacterized protein</fullName>
    </submittedName>
</protein>
<gene>
    <name evidence="2" type="ORF">GUJ93_ZPchr0014g46508</name>
</gene>
<feature type="region of interest" description="Disordered" evidence="1">
    <location>
        <begin position="35"/>
        <end position="58"/>
    </location>
</feature>